<comment type="caution">
    <text evidence="1">The sequence shown here is derived from an EMBL/GenBank/DDBJ whole genome shotgun (WGS) entry which is preliminary data.</text>
</comment>
<protein>
    <submittedName>
        <fullName evidence="1">Uncharacterized protein</fullName>
    </submittedName>
</protein>
<organism evidence="1 2">
    <name type="scientific">Acanthoscelides obtectus</name>
    <name type="common">Bean weevil</name>
    <name type="synonym">Bruchus obtectus</name>
    <dbReference type="NCBI Taxonomy" id="200917"/>
    <lineage>
        <taxon>Eukaryota</taxon>
        <taxon>Metazoa</taxon>
        <taxon>Ecdysozoa</taxon>
        <taxon>Arthropoda</taxon>
        <taxon>Hexapoda</taxon>
        <taxon>Insecta</taxon>
        <taxon>Pterygota</taxon>
        <taxon>Neoptera</taxon>
        <taxon>Endopterygota</taxon>
        <taxon>Coleoptera</taxon>
        <taxon>Polyphaga</taxon>
        <taxon>Cucujiformia</taxon>
        <taxon>Chrysomeloidea</taxon>
        <taxon>Chrysomelidae</taxon>
        <taxon>Bruchinae</taxon>
        <taxon>Bruchini</taxon>
        <taxon>Acanthoscelides</taxon>
    </lineage>
</organism>
<reference evidence="1" key="1">
    <citation type="submission" date="2022-03" db="EMBL/GenBank/DDBJ databases">
        <authorList>
            <person name="Sayadi A."/>
        </authorList>
    </citation>
    <scope>NUCLEOTIDE SEQUENCE</scope>
</reference>
<name>A0A9P0JX04_ACAOB</name>
<accession>A0A9P0JX04</accession>
<sequence length="56" mass="6420">MIYPPIKNQVVFKIIQTFSQFSVHGNVHMDGPAPIITHSVIVDKDLNVKTYMYSQE</sequence>
<gene>
    <name evidence="1" type="ORF">ACAOBT_LOCUS4725</name>
</gene>
<dbReference type="EMBL" id="CAKOFQ010006702">
    <property type="protein sequence ID" value="CAH1962526.1"/>
    <property type="molecule type" value="Genomic_DNA"/>
</dbReference>
<proteinExistence type="predicted"/>
<evidence type="ECO:0000313" key="2">
    <source>
        <dbReference type="Proteomes" id="UP001152888"/>
    </source>
</evidence>
<keyword evidence="2" id="KW-1185">Reference proteome</keyword>
<dbReference type="Proteomes" id="UP001152888">
    <property type="component" value="Unassembled WGS sequence"/>
</dbReference>
<evidence type="ECO:0000313" key="1">
    <source>
        <dbReference type="EMBL" id="CAH1962526.1"/>
    </source>
</evidence>
<dbReference type="AlphaFoldDB" id="A0A9P0JX04"/>